<feature type="domain" description="Glycine transporter" evidence="8">
    <location>
        <begin position="90"/>
        <end position="161"/>
    </location>
</feature>
<evidence type="ECO:0000256" key="3">
    <source>
        <dbReference type="ARBA" id="ARBA00022475"/>
    </source>
</evidence>
<feature type="transmembrane region" description="Helical" evidence="7">
    <location>
        <begin position="29"/>
        <end position="51"/>
    </location>
</feature>
<dbReference type="PANTHER" id="PTHR30506">
    <property type="entry name" value="INNER MEMBRANE PROTEIN"/>
    <property type="match status" value="1"/>
</dbReference>
<evidence type="ECO:0000313" key="9">
    <source>
        <dbReference type="EMBL" id="GHD68842.1"/>
    </source>
</evidence>
<feature type="transmembrane region" description="Helical" evidence="7">
    <location>
        <begin position="63"/>
        <end position="81"/>
    </location>
</feature>
<feature type="transmembrane region" description="Helical" evidence="7">
    <location>
        <begin position="88"/>
        <end position="110"/>
    </location>
</feature>
<dbReference type="Proteomes" id="UP000604737">
    <property type="component" value="Unassembled WGS sequence"/>
</dbReference>
<evidence type="ECO:0000313" key="10">
    <source>
        <dbReference type="Proteomes" id="UP000604737"/>
    </source>
</evidence>
<evidence type="ECO:0000256" key="6">
    <source>
        <dbReference type="ARBA" id="ARBA00023136"/>
    </source>
</evidence>
<feature type="transmembrane region" description="Helical" evidence="7">
    <location>
        <begin position="147"/>
        <end position="167"/>
    </location>
</feature>
<evidence type="ECO:0000256" key="4">
    <source>
        <dbReference type="ARBA" id="ARBA00022692"/>
    </source>
</evidence>
<accession>A0ABQ3H7V6</accession>
<comment type="caution">
    <text evidence="9">The sequence shown here is derived from an EMBL/GenBank/DDBJ whole genome shotgun (WGS) entry which is preliminary data.</text>
</comment>
<dbReference type="Pfam" id="PF03458">
    <property type="entry name" value="Gly_transporter"/>
    <property type="match status" value="2"/>
</dbReference>
<dbReference type="EMBL" id="BMYO01000011">
    <property type="protein sequence ID" value="GHD68842.1"/>
    <property type="molecule type" value="Genomic_DNA"/>
</dbReference>
<feature type="transmembrane region" description="Helical" evidence="7">
    <location>
        <begin position="116"/>
        <end position="135"/>
    </location>
</feature>
<dbReference type="RefSeq" id="WP_189462221.1">
    <property type="nucleotide sequence ID" value="NZ_BMYO01000011.1"/>
</dbReference>
<feature type="domain" description="Glycine transporter" evidence="8">
    <location>
        <begin position="5"/>
        <end position="78"/>
    </location>
</feature>
<comment type="similarity">
    <text evidence="2">Belongs to the UPF0126 family.</text>
</comment>
<keyword evidence="5 7" id="KW-1133">Transmembrane helix</keyword>
<feature type="transmembrane region" description="Helical" evidence="7">
    <location>
        <begin position="6"/>
        <end position="22"/>
    </location>
</feature>
<sequence length="204" mass="22232">MLSTIYIIAITAEAMTGALAAGRRNMDLFGVMVIAFLTALGGGTVRDIVLGHYPIGWTQHPEYIWLVLSAGLFTVLIARFMHRFGKIFLILDAFGLIAFTLIGCEVALGMGYHPTVVIMAGMTTGIAGGVLRDILCSRVPVVFRHELYASVALLVALSYLGLGELGVQHDINVLMSFALGLVIRLCAIYRGWRLPVFSYRQPID</sequence>
<keyword evidence="6 7" id="KW-0472">Membrane</keyword>
<protein>
    <submittedName>
        <fullName evidence="9">UPF0126 membrane protein</fullName>
    </submittedName>
</protein>
<proteinExistence type="inferred from homology"/>
<evidence type="ECO:0000256" key="1">
    <source>
        <dbReference type="ARBA" id="ARBA00004651"/>
    </source>
</evidence>
<gene>
    <name evidence="9" type="ORF">GCM10007350_34670</name>
</gene>
<name>A0ABQ3H7V6_9NEIS</name>
<evidence type="ECO:0000256" key="7">
    <source>
        <dbReference type="SAM" id="Phobius"/>
    </source>
</evidence>
<organism evidence="9 10">
    <name type="scientific">Jeongeupia chitinilytica</name>
    <dbReference type="NCBI Taxonomy" id="1041641"/>
    <lineage>
        <taxon>Bacteria</taxon>
        <taxon>Pseudomonadati</taxon>
        <taxon>Pseudomonadota</taxon>
        <taxon>Betaproteobacteria</taxon>
        <taxon>Neisseriales</taxon>
        <taxon>Chitinibacteraceae</taxon>
        <taxon>Jeongeupia</taxon>
    </lineage>
</organism>
<evidence type="ECO:0000256" key="5">
    <source>
        <dbReference type="ARBA" id="ARBA00022989"/>
    </source>
</evidence>
<feature type="transmembrane region" description="Helical" evidence="7">
    <location>
        <begin position="173"/>
        <end position="192"/>
    </location>
</feature>
<keyword evidence="3" id="KW-1003">Cell membrane</keyword>
<dbReference type="PANTHER" id="PTHR30506:SF3">
    <property type="entry name" value="UPF0126 INNER MEMBRANE PROTEIN YADS-RELATED"/>
    <property type="match status" value="1"/>
</dbReference>
<comment type="subcellular location">
    <subcellularLocation>
        <location evidence="1">Cell membrane</location>
        <topology evidence="1">Multi-pass membrane protein</topology>
    </subcellularLocation>
</comment>
<keyword evidence="4 7" id="KW-0812">Transmembrane</keyword>
<keyword evidence="10" id="KW-1185">Reference proteome</keyword>
<evidence type="ECO:0000256" key="2">
    <source>
        <dbReference type="ARBA" id="ARBA00008193"/>
    </source>
</evidence>
<dbReference type="InterPro" id="IPR005115">
    <property type="entry name" value="Gly_transporter"/>
</dbReference>
<reference evidence="10" key="1">
    <citation type="journal article" date="2019" name="Int. J. Syst. Evol. Microbiol.">
        <title>The Global Catalogue of Microorganisms (GCM) 10K type strain sequencing project: providing services to taxonomists for standard genome sequencing and annotation.</title>
        <authorList>
            <consortium name="The Broad Institute Genomics Platform"/>
            <consortium name="The Broad Institute Genome Sequencing Center for Infectious Disease"/>
            <person name="Wu L."/>
            <person name="Ma J."/>
        </authorList>
    </citation>
    <scope>NUCLEOTIDE SEQUENCE [LARGE SCALE GENOMIC DNA]</scope>
    <source>
        <strain evidence="10">KCTC 23701</strain>
    </source>
</reference>
<evidence type="ECO:0000259" key="8">
    <source>
        <dbReference type="Pfam" id="PF03458"/>
    </source>
</evidence>